<protein>
    <recommendedName>
        <fullName evidence="4">HTH araC/xylS-type domain-containing protein</fullName>
    </recommendedName>
</protein>
<accession>A0A916X1L2</accession>
<name>A0A916X1L2_9MICO</name>
<keyword evidence="3" id="KW-0804">Transcription</keyword>
<comment type="caution">
    <text evidence="5">The sequence shown here is derived from an EMBL/GenBank/DDBJ whole genome shotgun (WGS) entry which is preliminary data.</text>
</comment>
<dbReference type="GO" id="GO:0003700">
    <property type="term" value="F:DNA-binding transcription factor activity"/>
    <property type="evidence" value="ECO:0007669"/>
    <property type="project" value="InterPro"/>
</dbReference>
<evidence type="ECO:0000256" key="1">
    <source>
        <dbReference type="ARBA" id="ARBA00023015"/>
    </source>
</evidence>
<dbReference type="GO" id="GO:0043565">
    <property type="term" value="F:sequence-specific DNA binding"/>
    <property type="evidence" value="ECO:0007669"/>
    <property type="project" value="InterPro"/>
</dbReference>
<organism evidence="5 6">
    <name type="scientific">Flexivirga endophytica</name>
    <dbReference type="NCBI Taxonomy" id="1849103"/>
    <lineage>
        <taxon>Bacteria</taxon>
        <taxon>Bacillati</taxon>
        <taxon>Actinomycetota</taxon>
        <taxon>Actinomycetes</taxon>
        <taxon>Micrococcales</taxon>
        <taxon>Dermacoccaceae</taxon>
        <taxon>Flexivirga</taxon>
    </lineage>
</organism>
<evidence type="ECO:0000313" key="6">
    <source>
        <dbReference type="Proteomes" id="UP000636793"/>
    </source>
</evidence>
<dbReference type="InterPro" id="IPR018060">
    <property type="entry name" value="HTH_AraC"/>
</dbReference>
<dbReference type="SUPFAM" id="SSF109854">
    <property type="entry name" value="DinB/YfiT-like putative metalloenzymes"/>
    <property type="match status" value="1"/>
</dbReference>
<dbReference type="Pfam" id="PF12833">
    <property type="entry name" value="HTH_18"/>
    <property type="match status" value="1"/>
</dbReference>
<dbReference type="AlphaFoldDB" id="A0A916X1L2"/>
<dbReference type="EMBL" id="BMHI01000007">
    <property type="protein sequence ID" value="GGB46552.1"/>
    <property type="molecule type" value="Genomic_DNA"/>
</dbReference>
<dbReference type="InterPro" id="IPR050959">
    <property type="entry name" value="MarA-like"/>
</dbReference>
<keyword evidence="6" id="KW-1185">Reference proteome</keyword>
<dbReference type="PROSITE" id="PS01124">
    <property type="entry name" value="HTH_ARAC_FAMILY_2"/>
    <property type="match status" value="1"/>
</dbReference>
<dbReference type="SMART" id="SM00342">
    <property type="entry name" value="HTH_ARAC"/>
    <property type="match status" value="1"/>
</dbReference>
<sequence length="304" mass="34253">MSNADMFARYVGVLAESLDDDTASPVQLAQRLYTSRFHLDRIVSSVGGEPPVTLRRRLLLERSAYRLITSQRRIIDVGVEAGYASHEAFTRAFARHFGMAPRDFRSRPGDFKIPSNNGVHFQPPAGLRLPGTGGFTAMELLTRMIDHHIWLTGEFVDRAARLTDEQLDERIEYGLDDDPETMTLRRLLSRLVGQMGMWNAVLVNREYDWSIEQHESVTSLRSRLTVEGPRFAENVRAAIQHGELDDTFVDACGEQAEVFTYGGMIAHVLTFAAHRRTLVSLALDKHGITDLGWGDPMRWVAEPA</sequence>
<reference evidence="5" key="2">
    <citation type="submission" date="2020-09" db="EMBL/GenBank/DDBJ databases">
        <authorList>
            <person name="Sun Q."/>
            <person name="Zhou Y."/>
        </authorList>
    </citation>
    <scope>NUCLEOTIDE SEQUENCE</scope>
    <source>
        <strain evidence="5">CGMCC 1.15085</strain>
    </source>
</reference>
<keyword evidence="1" id="KW-0805">Transcription regulation</keyword>
<dbReference type="SUPFAM" id="SSF46689">
    <property type="entry name" value="Homeodomain-like"/>
    <property type="match status" value="1"/>
</dbReference>
<dbReference type="InterPro" id="IPR009057">
    <property type="entry name" value="Homeodomain-like_sf"/>
</dbReference>
<evidence type="ECO:0000256" key="3">
    <source>
        <dbReference type="ARBA" id="ARBA00023163"/>
    </source>
</evidence>
<reference evidence="5" key="1">
    <citation type="journal article" date="2014" name="Int. J. Syst. Evol. Microbiol.">
        <title>Complete genome sequence of Corynebacterium casei LMG S-19264T (=DSM 44701T), isolated from a smear-ripened cheese.</title>
        <authorList>
            <consortium name="US DOE Joint Genome Institute (JGI-PGF)"/>
            <person name="Walter F."/>
            <person name="Albersmeier A."/>
            <person name="Kalinowski J."/>
            <person name="Ruckert C."/>
        </authorList>
    </citation>
    <scope>NUCLEOTIDE SEQUENCE</scope>
    <source>
        <strain evidence="5">CGMCC 1.15085</strain>
    </source>
</reference>
<dbReference type="PANTHER" id="PTHR47504">
    <property type="entry name" value="RIGHT ORIGIN-BINDING PROTEIN"/>
    <property type="match status" value="1"/>
</dbReference>
<dbReference type="InterPro" id="IPR034660">
    <property type="entry name" value="DinB/YfiT-like"/>
</dbReference>
<evidence type="ECO:0000259" key="4">
    <source>
        <dbReference type="PROSITE" id="PS01124"/>
    </source>
</evidence>
<dbReference type="InterPro" id="IPR020449">
    <property type="entry name" value="Tscrpt_reg_AraC-type_HTH"/>
</dbReference>
<gene>
    <name evidence="5" type="ORF">GCM10011492_42100</name>
</gene>
<proteinExistence type="predicted"/>
<evidence type="ECO:0000256" key="2">
    <source>
        <dbReference type="ARBA" id="ARBA00023125"/>
    </source>
</evidence>
<evidence type="ECO:0000313" key="5">
    <source>
        <dbReference type="EMBL" id="GGB46552.1"/>
    </source>
</evidence>
<dbReference type="PRINTS" id="PR00032">
    <property type="entry name" value="HTHARAC"/>
</dbReference>
<dbReference type="PANTHER" id="PTHR47504:SF5">
    <property type="entry name" value="RIGHT ORIGIN-BINDING PROTEIN"/>
    <property type="match status" value="1"/>
</dbReference>
<dbReference type="RefSeq" id="WP_188839023.1">
    <property type="nucleotide sequence ID" value="NZ_BMHI01000007.1"/>
</dbReference>
<dbReference type="Gene3D" id="1.20.120.450">
    <property type="entry name" value="dinb family like domain"/>
    <property type="match status" value="1"/>
</dbReference>
<feature type="domain" description="HTH araC/xylS-type" evidence="4">
    <location>
        <begin position="8"/>
        <end position="107"/>
    </location>
</feature>
<keyword evidence="2" id="KW-0238">DNA-binding</keyword>
<dbReference type="Gene3D" id="1.10.10.60">
    <property type="entry name" value="Homeodomain-like"/>
    <property type="match status" value="1"/>
</dbReference>
<dbReference type="Proteomes" id="UP000636793">
    <property type="component" value="Unassembled WGS sequence"/>
</dbReference>